<evidence type="ECO:0000313" key="3">
    <source>
        <dbReference type="Proteomes" id="UP000299102"/>
    </source>
</evidence>
<keyword evidence="1" id="KW-1133">Transmembrane helix</keyword>
<keyword evidence="3" id="KW-1185">Reference proteome</keyword>
<proteinExistence type="predicted"/>
<organism evidence="2 3">
    <name type="scientific">Eumeta variegata</name>
    <name type="common">Bagworm moth</name>
    <name type="synonym">Eumeta japonica</name>
    <dbReference type="NCBI Taxonomy" id="151549"/>
    <lineage>
        <taxon>Eukaryota</taxon>
        <taxon>Metazoa</taxon>
        <taxon>Ecdysozoa</taxon>
        <taxon>Arthropoda</taxon>
        <taxon>Hexapoda</taxon>
        <taxon>Insecta</taxon>
        <taxon>Pterygota</taxon>
        <taxon>Neoptera</taxon>
        <taxon>Endopterygota</taxon>
        <taxon>Lepidoptera</taxon>
        <taxon>Glossata</taxon>
        <taxon>Ditrysia</taxon>
        <taxon>Tineoidea</taxon>
        <taxon>Psychidae</taxon>
        <taxon>Oiketicinae</taxon>
        <taxon>Eumeta</taxon>
    </lineage>
</organism>
<accession>A0A4C1X8Y0</accession>
<evidence type="ECO:0000256" key="1">
    <source>
        <dbReference type="SAM" id="Phobius"/>
    </source>
</evidence>
<dbReference type="EMBL" id="BGZK01000782">
    <property type="protein sequence ID" value="GBP60226.1"/>
    <property type="molecule type" value="Genomic_DNA"/>
</dbReference>
<sequence length="131" mass="14303">MNSKSVSGQVRLAIHIGTLIPTLMYGSETGYGRRKMKVGSMHWRYDRCVVCVECLGKIDVETVMRPGKPCLTILTPMPASVSARSLAKIEHSSRTCGTSWTLSGTHAQYGESLLKPIQVLSECTVSRSGSR</sequence>
<evidence type="ECO:0000313" key="2">
    <source>
        <dbReference type="EMBL" id="GBP60226.1"/>
    </source>
</evidence>
<comment type="caution">
    <text evidence="2">The sequence shown here is derived from an EMBL/GenBank/DDBJ whole genome shotgun (WGS) entry which is preliminary data.</text>
</comment>
<dbReference type="AlphaFoldDB" id="A0A4C1X8Y0"/>
<keyword evidence="1" id="KW-0472">Membrane</keyword>
<name>A0A4C1X8Y0_EUMVA</name>
<protein>
    <submittedName>
        <fullName evidence="2">Uncharacterized protein</fullName>
    </submittedName>
</protein>
<reference evidence="2 3" key="1">
    <citation type="journal article" date="2019" name="Commun. Biol.">
        <title>The bagworm genome reveals a unique fibroin gene that provides high tensile strength.</title>
        <authorList>
            <person name="Kono N."/>
            <person name="Nakamura H."/>
            <person name="Ohtoshi R."/>
            <person name="Tomita M."/>
            <person name="Numata K."/>
            <person name="Arakawa K."/>
        </authorList>
    </citation>
    <scope>NUCLEOTIDE SEQUENCE [LARGE SCALE GENOMIC DNA]</scope>
</reference>
<keyword evidence="1" id="KW-0812">Transmembrane</keyword>
<feature type="transmembrane region" description="Helical" evidence="1">
    <location>
        <begin position="12"/>
        <end position="31"/>
    </location>
</feature>
<dbReference type="Proteomes" id="UP000299102">
    <property type="component" value="Unassembled WGS sequence"/>
</dbReference>
<gene>
    <name evidence="2" type="ORF">EVAR_44601_1</name>
</gene>